<reference evidence="2 3" key="1">
    <citation type="submission" date="2018-06" db="EMBL/GenBank/DDBJ databases">
        <title>Nitrincola tibetense sp. nov., isolated from Lake XuguoCo on Tibetan Plateau.</title>
        <authorList>
            <person name="Xing P."/>
        </authorList>
    </citation>
    <scope>NUCLEOTIDE SEQUENCE [LARGE SCALE GENOMIC DNA]</scope>
    <source>
        <strain evidence="3">xg18</strain>
    </source>
</reference>
<organism evidence="2 3">
    <name type="scientific">Nitrincola tibetensis</name>
    <dbReference type="NCBI Taxonomy" id="2219697"/>
    <lineage>
        <taxon>Bacteria</taxon>
        <taxon>Pseudomonadati</taxon>
        <taxon>Pseudomonadota</taxon>
        <taxon>Gammaproteobacteria</taxon>
        <taxon>Oceanospirillales</taxon>
        <taxon>Oceanospirillaceae</taxon>
        <taxon>Nitrincola</taxon>
    </lineage>
</organism>
<dbReference type="AlphaFoldDB" id="A0A364NQL6"/>
<dbReference type="SUPFAM" id="SSF56059">
    <property type="entry name" value="Glutathione synthetase ATP-binding domain-like"/>
    <property type="match status" value="1"/>
</dbReference>
<proteinExistence type="predicted"/>
<dbReference type="Pfam" id="PF14305">
    <property type="entry name" value="ATPgrasp_TupA"/>
    <property type="match status" value="1"/>
</dbReference>
<keyword evidence="1" id="KW-0175">Coiled coil</keyword>
<keyword evidence="3" id="KW-1185">Reference proteome</keyword>
<sequence length="345" mass="39550">MGCYLSKNRIDELLSALARADEKLKIEKEKKNIISNQIATAVQHLSSDVRRSVLQEMVALLSIDELTEKNTRLLSQNKIPLKNASSFQQLLVQATRRRQLFDFQPEWKLNNKRYAYDFIDKLGVKRPKTYAYNQPINKIVPINGSVLKPENGSSSHGVFIFDELGGVFEVRTGEVFSSAQNALDKATDLMKSGIIKKDSWLLEEFIGDFDEGVLVPPVDLKFYCFYGEVGFVLEVERANETRYCEWMPDGSLASTGRYKDRSFIGGGFSTRHLETARHISKEILTPFMRIDFIKSRKDFAFGEFTPRPGQFSSFNQEFDRYLGECYLSAEARLFSHFYKNSKVKS</sequence>
<evidence type="ECO:0000313" key="3">
    <source>
        <dbReference type="Proteomes" id="UP000250744"/>
    </source>
</evidence>
<protein>
    <recommendedName>
        <fullName evidence="4">ATP-grasp domain-containing protein</fullName>
    </recommendedName>
</protein>
<feature type="coiled-coil region" evidence="1">
    <location>
        <begin position="10"/>
        <end position="37"/>
    </location>
</feature>
<accession>A0A364NQL6</accession>
<dbReference type="EMBL" id="QKRX01000002">
    <property type="protein sequence ID" value="RAU19187.1"/>
    <property type="molecule type" value="Genomic_DNA"/>
</dbReference>
<gene>
    <name evidence="2" type="ORF">DN062_02655</name>
</gene>
<evidence type="ECO:0000313" key="2">
    <source>
        <dbReference type="EMBL" id="RAU19187.1"/>
    </source>
</evidence>
<name>A0A364NQL6_9GAMM</name>
<dbReference type="InterPro" id="IPR029465">
    <property type="entry name" value="ATPgrasp_TupA"/>
</dbReference>
<dbReference type="Proteomes" id="UP000250744">
    <property type="component" value="Unassembled WGS sequence"/>
</dbReference>
<comment type="caution">
    <text evidence="2">The sequence shown here is derived from an EMBL/GenBank/DDBJ whole genome shotgun (WGS) entry which is preliminary data.</text>
</comment>
<evidence type="ECO:0008006" key="4">
    <source>
        <dbReference type="Google" id="ProtNLM"/>
    </source>
</evidence>
<evidence type="ECO:0000256" key="1">
    <source>
        <dbReference type="SAM" id="Coils"/>
    </source>
</evidence>